<evidence type="ECO:0000256" key="4">
    <source>
        <dbReference type="ARBA" id="ARBA00022598"/>
    </source>
</evidence>
<dbReference type="Pfam" id="PF00133">
    <property type="entry name" value="tRNA-synt_1"/>
    <property type="match status" value="1"/>
</dbReference>
<keyword evidence="5 12" id="KW-0547">Nucleotide-binding</keyword>
<dbReference type="InterPro" id="IPR023586">
    <property type="entry name" value="Ile-tRNA-ligase_type2"/>
</dbReference>
<dbReference type="InterPro" id="IPR013155">
    <property type="entry name" value="M/V/L/I-tRNA-synth_anticd-bd"/>
</dbReference>
<evidence type="ECO:0000256" key="11">
    <source>
        <dbReference type="NCBIfam" id="TIGR00392"/>
    </source>
</evidence>
<dbReference type="SUPFAM" id="SSF50677">
    <property type="entry name" value="ValRS/IleRS/LeuRS editing domain"/>
    <property type="match status" value="1"/>
</dbReference>
<dbReference type="InterPro" id="IPR009080">
    <property type="entry name" value="tRNAsynth_Ia_anticodon-bd"/>
</dbReference>
<dbReference type="Pfam" id="PF19302">
    <property type="entry name" value="DUF5915"/>
    <property type="match status" value="1"/>
</dbReference>
<evidence type="ECO:0000256" key="5">
    <source>
        <dbReference type="ARBA" id="ARBA00022741"/>
    </source>
</evidence>
<comment type="similarity">
    <text evidence="1">Belongs to the class-I aminoacyl-tRNA synthetase family. IleS type 2 subfamily.</text>
</comment>
<sequence>MCRTIARFPMCISYMYNDPMTKTSLKVDTFTSALNHASHEEEVLSYWDQTHAFERSVLERPANKPYVFYDGPPFATGLPHYGHLLASTAKDVVPRYWTMKGYRVERTWGWDCHGVPIENMIEGELGLKGGKKGIEELGIDKFNSACRTSILRYDQEWKVMIRRLGRWVDMDHSYKTMDKTFMESVWWAFSELYKKNLVYQGRRVILYCPRCSTPLSNFEIAMDNSYKDVESHSVYVKFKVVGKSNEYLVAWTTTPWTLPGNVGLAVNPTAQYVQVASGNEKLWFAKDLAPQDLKVLNTVKGVDLVGLTYEPLFSYLPVSGYKKSFVVCSADFVTLEDGTGIVHTAAIYGEDDYQLAVKEGLPTVPMLDDQGKFLDFVTPLAGQYYTKSQDWIIQDLESRGLMFKSGMTTHSYPFCYRCGTALYYNAIPAWFINIQKIKPDLIKQNEHINWYPNFLKKGRFGKGLETAPDWNVSRSRYWGTPMPIWIGEKTGKIRVLGSTEELEQWATAKLPPLTDIHREFIDNIDVYVDDDRTEIGHRIPDVFDCWIESGSMPFAAEHYPFESKESFESRYPAQYIVEYIAQTRAWFYTLHVMSVALFGKPAFENAVTTGTILAQDGSKMSKSKKNYPDPTLLIDKYGVDSLRLYLMSSVVMKADNLSFSESAVDDIRKNVMNIWWNIFVFYKTLSVGADYHPPVSPTHPLDQWLLSKIEGLTKQVTESMDAYDVVSATRPLMAFAKEFSTWYLRLSRDRLRNSQESQAVLEYVLRRYCLLMAPFAPFMAERIYQNLPNSLDSVHLELWPQSNQVFVDPKLEESMETIMQIVEKGHAARKLANIRLRQPLSSLTTPGVISPDLQAILAEELNVKKIKVGAGFALDTHLTPELEEEGLARDLMRDIQGERKKLGLSPTDKIEVTLPSWPTRWTDEIKKKVGASSLTVGAALVVVRISI</sequence>
<dbReference type="Pfam" id="PF08264">
    <property type="entry name" value="Anticodon_1"/>
    <property type="match status" value="1"/>
</dbReference>
<dbReference type="PANTHER" id="PTHR42780:SF1">
    <property type="entry name" value="ISOLEUCINE--TRNA LIGASE, CYTOPLASMIC"/>
    <property type="match status" value="1"/>
</dbReference>
<comment type="caution">
    <text evidence="15">The sequence shown here is derived from an EMBL/GenBank/DDBJ whole genome shotgun (WGS) entry which is preliminary data.</text>
</comment>
<dbReference type="AlphaFoldDB" id="A0A2H0WYL8"/>
<evidence type="ECO:0000256" key="6">
    <source>
        <dbReference type="ARBA" id="ARBA00022840"/>
    </source>
</evidence>
<evidence type="ECO:0000313" key="16">
    <source>
        <dbReference type="Proteomes" id="UP000229574"/>
    </source>
</evidence>
<evidence type="ECO:0000259" key="13">
    <source>
        <dbReference type="Pfam" id="PF00133"/>
    </source>
</evidence>
<accession>A0A2H0WYL8</accession>
<dbReference type="EMBL" id="PEYY01000114">
    <property type="protein sequence ID" value="PIS17770.1"/>
    <property type="molecule type" value="Genomic_DNA"/>
</dbReference>
<dbReference type="InterPro" id="IPR001412">
    <property type="entry name" value="aa-tRNA-synth_I_CS"/>
</dbReference>
<keyword evidence="8 12" id="KW-0030">Aminoacyl-tRNA synthetase</keyword>
<dbReference type="PANTHER" id="PTHR42780">
    <property type="entry name" value="SOLEUCYL-TRNA SYNTHETASE"/>
    <property type="match status" value="1"/>
</dbReference>
<reference evidence="16" key="1">
    <citation type="submission" date="2017-09" db="EMBL/GenBank/DDBJ databases">
        <title>Depth-based differentiation of microbial function through sediment-hosted aquifers and enrichment of novel symbionts in the deep terrestrial subsurface.</title>
        <authorList>
            <person name="Probst A.J."/>
            <person name="Ladd B."/>
            <person name="Jarett J.K."/>
            <person name="Geller-Mcgrath D.E."/>
            <person name="Sieber C.M.K."/>
            <person name="Emerson J.B."/>
            <person name="Anantharaman K."/>
            <person name="Thomas B.C."/>
            <person name="Malmstrom R."/>
            <person name="Stieglmeier M."/>
            <person name="Klingl A."/>
            <person name="Woyke T."/>
            <person name="Ryan C.M."/>
            <person name="Banfield J.F."/>
        </authorList>
    </citation>
    <scope>NUCLEOTIDE SEQUENCE [LARGE SCALE GENOMIC DNA]</scope>
</reference>
<dbReference type="InterPro" id="IPR002300">
    <property type="entry name" value="aa-tRNA-synth_Ia"/>
</dbReference>
<dbReference type="CDD" id="cd00818">
    <property type="entry name" value="IleRS_core"/>
    <property type="match status" value="1"/>
</dbReference>
<comment type="catalytic activity">
    <reaction evidence="10">
        <text>tRNA(Ile) + L-isoleucine + ATP = L-isoleucyl-tRNA(Ile) + AMP + diphosphate</text>
        <dbReference type="Rhea" id="RHEA:11060"/>
        <dbReference type="Rhea" id="RHEA-COMP:9666"/>
        <dbReference type="Rhea" id="RHEA-COMP:9695"/>
        <dbReference type="ChEBI" id="CHEBI:30616"/>
        <dbReference type="ChEBI" id="CHEBI:33019"/>
        <dbReference type="ChEBI" id="CHEBI:58045"/>
        <dbReference type="ChEBI" id="CHEBI:78442"/>
        <dbReference type="ChEBI" id="CHEBI:78528"/>
        <dbReference type="ChEBI" id="CHEBI:456215"/>
        <dbReference type="EC" id="6.1.1.5"/>
    </reaction>
</comment>
<dbReference type="Proteomes" id="UP000229574">
    <property type="component" value="Unassembled WGS sequence"/>
</dbReference>
<keyword evidence="4 12" id="KW-0436">Ligase</keyword>
<dbReference type="NCBIfam" id="TIGR00392">
    <property type="entry name" value="ileS"/>
    <property type="match status" value="1"/>
</dbReference>
<keyword evidence="3" id="KW-0963">Cytoplasm</keyword>
<feature type="domain" description="Methionyl/Valyl/Leucyl/Isoleucyl-tRNA synthetase anticodon-binding" evidence="14">
    <location>
        <begin position="702"/>
        <end position="841"/>
    </location>
</feature>
<keyword evidence="6 12" id="KW-0067">ATP-binding</keyword>
<dbReference type="Gene3D" id="1.10.730.10">
    <property type="entry name" value="Isoleucyl-tRNA Synthetase, Domain 1"/>
    <property type="match status" value="1"/>
</dbReference>
<dbReference type="InterPro" id="IPR009008">
    <property type="entry name" value="Val/Leu/Ile-tRNA-synth_edit"/>
</dbReference>
<dbReference type="PRINTS" id="PR00984">
    <property type="entry name" value="TRNASYNTHILE"/>
</dbReference>
<dbReference type="InterPro" id="IPR002301">
    <property type="entry name" value="Ile-tRNA-ligase"/>
</dbReference>
<dbReference type="GO" id="GO:0005737">
    <property type="term" value="C:cytoplasm"/>
    <property type="evidence" value="ECO:0007669"/>
    <property type="project" value="UniProtKB-UniRule"/>
</dbReference>
<dbReference type="CDD" id="cd07961">
    <property type="entry name" value="Anticodon_Ia_Ile_ABEc"/>
    <property type="match status" value="1"/>
</dbReference>
<evidence type="ECO:0000256" key="10">
    <source>
        <dbReference type="ARBA" id="ARBA00048359"/>
    </source>
</evidence>
<dbReference type="GO" id="GO:0005524">
    <property type="term" value="F:ATP binding"/>
    <property type="evidence" value="ECO:0007669"/>
    <property type="project" value="UniProtKB-KW"/>
</dbReference>
<evidence type="ECO:0000256" key="12">
    <source>
        <dbReference type="RuleBase" id="RU363035"/>
    </source>
</evidence>
<evidence type="ECO:0000256" key="3">
    <source>
        <dbReference type="ARBA" id="ARBA00022490"/>
    </source>
</evidence>
<dbReference type="GO" id="GO:0002161">
    <property type="term" value="F:aminoacyl-tRNA deacylase activity"/>
    <property type="evidence" value="ECO:0007669"/>
    <property type="project" value="InterPro"/>
</dbReference>
<feature type="domain" description="Aminoacyl-tRNA synthetase class Ia" evidence="13">
    <location>
        <begin position="43"/>
        <end position="657"/>
    </location>
</feature>
<gene>
    <name evidence="15" type="ORF">COT54_02840</name>
</gene>
<dbReference type="InterPro" id="IPR014729">
    <property type="entry name" value="Rossmann-like_a/b/a_fold"/>
</dbReference>
<dbReference type="GO" id="GO:0006428">
    <property type="term" value="P:isoleucyl-tRNA aminoacylation"/>
    <property type="evidence" value="ECO:0007669"/>
    <property type="project" value="UniProtKB-UniRule"/>
</dbReference>
<dbReference type="PROSITE" id="PS00178">
    <property type="entry name" value="AA_TRNA_LIGASE_I"/>
    <property type="match status" value="1"/>
</dbReference>
<evidence type="ECO:0000256" key="7">
    <source>
        <dbReference type="ARBA" id="ARBA00022917"/>
    </source>
</evidence>
<evidence type="ECO:0000259" key="14">
    <source>
        <dbReference type="Pfam" id="PF08264"/>
    </source>
</evidence>
<organism evidence="15 16">
    <name type="scientific">Candidatus Collierbacteria bacterium CG09_land_8_20_14_0_10_46_12</name>
    <dbReference type="NCBI Taxonomy" id="1974533"/>
    <lineage>
        <taxon>Bacteria</taxon>
        <taxon>Candidatus Collieribacteriota</taxon>
    </lineage>
</organism>
<dbReference type="GO" id="GO:0004822">
    <property type="term" value="F:isoleucine-tRNA ligase activity"/>
    <property type="evidence" value="ECO:0007669"/>
    <property type="project" value="UniProtKB-UniRule"/>
</dbReference>
<evidence type="ECO:0000256" key="2">
    <source>
        <dbReference type="ARBA" id="ARBA00013165"/>
    </source>
</evidence>
<name>A0A2H0WYL8_9BACT</name>
<protein>
    <recommendedName>
        <fullName evidence="2 11">Isoleucine--tRNA ligase</fullName>
        <ecNumber evidence="2 11">6.1.1.5</ecNumber>
    </recommendedName>
</protein>
<proteinExistence type="inferred from homology"/>
<dbReference type="SUPFAM" id="SSF52374">
    <property type="entry name" value="Nucleotidylyl transferase"/>
    <property type="match status" value="1"/>
</dbReference>
<comment type="function">
    <text evidence="9">Catalyzes the attachment of isoleucine to tRNA(Ile). As IleRS can inadvertently accommodate and process structurally similar amino acids such as valine, to avoid such errors it has two additional distinct tRNA(Ile)-dependent editing activities. One activity is designated as 'pretransfer' editing and involves the hydrolysis of activated Val-AMP. The other activity is designated 'posttransfer' editing and involves deacylation of mischarged Val-tRNA(Ile).</text>
</comment>
<dbReference type="Gene3D" id="3.40.50.620">
    <property type="entry name" value="HUPs"/>
    <property type="match status" value="2"/>
</dbReference>
<evidence type="ECO:0000256" key="9">
    <source>
        <dbReference type="ARBA" id="ARBA00025217"/>
    </source>
</evidence>
<dbReference type="GO" id="GO:0000049">
    <property type="term" value="F:tRNA binding"/>
    <property type="evidence" value="ECO:0007669"/>
    <property type="project" value="InterPro"/>
</dbReference>
<evidence type="ECO:0000256" key="8">
    <source>
        <dbReference type="ARBA" id="ARBA00023146"/>
    </source>
</evidence>
<dbReference type="InterPro" id="IPR033709">
    <property type="entry name" value="Anticodon_Ile_ABEc"/>
</dbReference>
<evidence type="ECO:0000313" key="15">
    <source>
        <dbReference type="EMBL" id="PIS17770.1"/>
    </source>
</evidence>
<dbReference type="Gene3D" id="3.90.740.10">
    <property type="entry name" value="Valyl/Leucyl/Isoleucyl-tRNA synthetase, editing domain"/>
    <property type="match status" value="1"/>
</dbReference>
<keyword evidence="7 12" id="KW-0648">Protein biosynthesis</keyword>
<dbReference type="EC" id="6.1.1.5" evidence="2 11"/>
<dbReference type="SUPFAM" id="SSF47323">
    <property type="entry name" value="Anticodon-binding domain of a subclass of class I aminoacyl-tRNA synthetases"/>
    <property type="match status" value="1"/>
</dbReference>
<evidence type="ECO:0000256" key="1">
    <source>
        <dbReference type="ARBA" id="ARBA00007078"/>
    </source>
</evidence>